<dbReference type="GO" id="GO:0005829">
    <property type="term" value="C:cytosol"/>
    <property type="evidence" value="ECO:0007669"/>
    <property type="project" value="TreeGrafter"/>
</dbReference>
<keyword evidence="3 5" id="KW-0540">Nuclease</keyword>
<dbReference type="GO" id="GO:0000967">
    <property type="term" value="P:rRNA 5'-end processing"/>
    <property type="evidence" value="ECO:0007669"/>
    <property type="project" value="UniProtKB-UniRule"/>
</dbReference>
<dbReference type="InterPro" id="IPR012337">
    <property type="entry name" value="RNaseH-like_sf"/>
</dbReference>
<dbReference type="EC" id="3.1.-.-" evidence="5"/>
<dbReference type="GO" id="GO:0016788">
    <property type="term" value="F:hydrolase activity, acting on ester bonds"/>
    <property type="evidence" value="ECO:0007669"/>
    <property type="project" value="UniProtKB-UniRule"/>
</dbReference>
<evidence type="ECO:0000259" key="6">
    <source>
        <dbReference type="SMART" id="SM00732"/>
    </source>
</evidence>
<comment type="similarity">
    <text evidence="5">Belongs to the YqgF HJR family.</text>
</comment>
<evidence type="ECO:0000256" key="4">
    <source>
        <dbReference type="ARBA" id="ARBA00022801"/>
    </source>
</evidence>
<keyword evidence="2 5" id="KW-0690">Ribosome biogenesis</keyword>
<dbReference type="AlphaFoldDB" id="A0A7C4UDC4"/>
<dbReference type="HAMAP" id="MF_00651">
    <property type="entry name" value="Nuclease_YqgF"/>
    <property type="match status" value="1"/>
</dbReference>
<gene>
    <name evidence="7" type="primary">ruvX</name>
    <name evidence="7" type="ORF">ENV67_06920</name>
</gene>
<organism evidence="7">
    <name type="scientific">candidate division WOR-3 bacterium</name>
    <dbReference type="NCBI Taxonomy" id="2052148"/>
    <lineage>
        <taxon>Bacteria</taxon>
        <taxon>Bacteria division WOR-3</taxon>
    </lineage>
</organism>
<comment type="caution">
    <text evidence="7">The sequence shown here is derived from an EMBL/GenBank/DDBJ whole genome shotgun (WGS) entry which is preliminary data.</text>
</comment>
<dbReference type="GO" id="GO:0004518">
    <property type="term" value="F:nuclease activity"/>
    <property type="evidence" value="ECO:0007669"/>
    <property type="project" value="UniProtKB-KW"/>
</dbReference>
<evidence type="ECO:0000313" key="7">
    <source>
        <dbReference type="EMBL" id="HGW92252.1"/>
    </source>
</evidence>
<protein>
    <recommendedName>
        <fullName evidence="5">Putative pre-16S rRNA nuclease</fullName>
        <ecNumber evidence="5">3.1.-.-</ecNumber>
    </recommendedName>
</protein>
<dbReference type="Gene3D" id="3.30.420.140">
    <property type="entry name" value="YqgF/RNase H-like domain"/>
    <property type="match status" value="1"/>
</dbReference>
<dbReference type="Pfam" id="PF03652">
    <property type="entry name" value="RuvX"/>
    <property type="match status" value="1"/>
</dbReference>
<sequence>MKILYNNIMKKYIAIDYGEKRTGIALSDEAGMVFPYKVVNTFLIFKTIEELLSKEKYDGIIVGNPMIGKRKGMIEKFINSLKEMFNIEVIEWDESCTTKIADDYLRKIGEKAAKRRKKVDKIAACIILEEFLFSN</sequence>
<dbReference type="EMBL" id="DTHG01000084">
    <property type="protein sequence ID" value="HGW92252.1"/>
    <property type="molecule type" value="Genomic_DNA"/>
</dbReference>
<feature type="domain" description="YqgF/RNase H-like" evidence="6">
    <location>
        <begin position="10"/>
        <end position="101"/>
    </location>
</feature>
<evidence type="ECO:0000256" key="5">
    <source>
        <dbReference type="HAMAP-Rule" id="MF_00651"/>
    </source>
</evidence>
<dbReference type="CDD" id="cd16964">
    <property type="entry name" value="YqgF"/>
    <property type="match status" value="1"/>
</dbReference>
<evidence type="ECO:0000256" key="1">
    <source>
        <dbReference type="ARBA" id="ARBA00022490"/>
    </source>
</evidence>
<name>A0A7C4UDC4_UNCW3</name>
<dbReference type="NCBIfam" id="TIGR00250">
    <property type="entry name" value="RNAse_H_YqgF"/>
    <property type="match status" value="1"/>
</dbReference>
<evidence type="ECO:0000256" key="3">
    <source>
        <dbReference type="ARBA" id="ARBA00022722"/>
    </source>
</evidence>
<dbReference type="PANTHER" id="PTHR33317">
    <property type="entry name" value="POLYNUCLEOTIDYL TRANSFERASE, RIBONUCLEASE H-LIKE SUPERFAMILY PROTEIN"/>
    <property type="match status" value="1"/>
</dbReference>
<dbReference type="SMART" id="SM00732">
    <property type="entry name" value="YqgFc"/>
    <property type="match status" value="1"/>
</dbReference>
<dbReference type="PANTHER" id="PTHR33317:SF4">
    <property type="entry name" value="POLYNUCLEOTIDYL TRANSFERASE, RIBONUCLEASE H-LIKE SUPERFAMILY PROTEIN"/>
    <property type="match status" value="1"/>
</dbReference>
<dbReference type="InterPro" id="IPR006641">
    <property type="entry name" value="YqgF/RNaseH-like_dom"/>
</dbReference>
<dbReference type="InterPro" id="IPR005227">
    <property type="entry name" value="YqgF"/>
</dbReference>
<keyword evidence="4 5" id="KW-0378">Hydrolase</keyword>
<evidence type="ECO:0000256" key="2">
    <source>
        <dbReference type="ARBA" id="ARBA00022517"/>
    </source>
</evidence>
<proteinExistence type="inferred from homology"/>
<dbReference type="SUPFAM" id="SSF53098">
    <property type="entry name" value="Ribonuclease H-like"/>
    <property type="match status" value="1"/>
</dbReference>
<accession>A0A7C4UDC4</accession>
<dbReference type="InterPro" id="IPR037027">
    <property type="entry name" value="YqgF/RNaseH-like_dom_sf"/>
</dbReference>
<keyword evidence="1 5" id="KW-0963">Cytoplasm</keyword>
<comment type="function">
    <text evidence="5">Could be a nuclease involved in processing of the 5'-end of pre-16S rRNA.</text>
</comment>
<reference evidence="7" key="1">
    <citation type="journal article" date="2020" name="mSystems">
        <title>Genome- and Community-Level Interaction Insights into Carbon Utilization and Element Cycling Functions of Hydrothermarchaeota in Hydrothermal Sediment.</title>
        <authorList>
            <person name="Zhou Z."/>
            <person name="Liu Y."/>
            <person name="Xu W."/>
            <person name="Pan J."/>
            <person name="Luo Z.H."/>
            <person name="Li M."/>
        </authorList>
    </citation>
    <scope>NUCLEOTIDE SEQUENCE [LARGE SCALE GENOMIC DNA]</scope>
    <source>
        <strain evidence="7">SpSt-780</strain>
    </source>
</reference>
<comment type="subcellular location">
    <subcellularLocation>
        <location evidence="5">Cytoplasm</location>
    </subcellularLocation>
</comment>